<evidence type="ECO:0000313" key="11">
    <source>
        <dbReference type="EMBL" id="PSR86607.1"/>
    </source>
</evidence>
<name>A0A2R6P7I7_ACTCC</name>
<evidence type="ECO:0000256" key="2">
    <source>
        <dbReference type="ARBA" id="ARBA00022737"/>
    </source>
</evidence>
<keyword evidence="5" id="KW-0805">Transcription regulation</keyword>
<keyword evidence="6" id="KW-0238">DNA-binding</keyword>
<dbReference type="PROSITE" id="PS50157">
    <property type="entry name" value="ZINC_FINGER_C2H2_2"/>
    <property type="match status" value="1"/>
</dbReference>
<dbReference type="InterPro" id="IPR055186">
    <property type="entry name" value="C2H2-2nd_BIRD-IDD"/>
</dbReference>
<dbReference type="Gene3D" id="3.30.160.60">
    <property type="entry name" value="Classic Zinc Finger"/>
    <property type="match status" value="1"/>
</dbReference>
<evidence type="ECO:0000259" key="10">
    <source>
        <dbReference type="PROSITE" id="PS50157"/>
    </source>
</evidence>
<dbReference type="InterPro" id="IPR055185">
    <property type="entry name" value="C2CH-4th_BIRD-IDD"/>
</dbReference>
<dbReference type="GO" id="GO:0008270">
    <property type="term" value="F:zinc ion binding"/>
    <property type="evidence" value="ECO:0007669"/>
    <property type="project" value="UniProtKB-KW"/>
</dbReference>
<dbReference type="EMBL" id="NKQK01000028">
    <property type="protein sequence ID" value="PSR86607.1"/>
    <property type="molecule type" value="Genomic_DNA"/>
</dbReference>
<dbReference type="Pfam" id="PF22996">
    <property type="entry name" value="C2H2-2nd_BIRD-IDD"/>
    <property type="match status" value="1"/>
</dbReference>
<organism evidence="11 12">
    <name type="scientific">Actinidia chinensis var. chinensis</name>
    <name type="common">Chinese soft-hair kiwi</name>
    <dbReference type="NCBI Taxonomy" id="1590841"/>
    <lineage>
        <taxon>Eukaryota</taxon>
        <taxon>Viridiplantae</taxon>
        <taxon>Streptophyta</taxon>
        <taxon>Embryophyta</taxon>
        <taxon>Tracheophyta</taxon>
        <taxon>Spermatophyta</taxon>
        <taxon>Magnoliopsida</taxon>
        <taxon>eudicotyledons</taxon>
        <taxon>Gunneridae</taxon>
        <taxon>Pentapetalae</taxon>
        <taxon>asterids</taxon>
        <taxon>Ericales</taxon>
        <taxon>Actinidiaceae</taxon>
        <taxon>Actinidia</taxon>
    </lineage>
</organism>
<dbReference type="GO" id="GO:0003677">
    <property type="term" value="F:DNA binding"/>
    <property type="evidence" value="ECO:0007669"/>
    <property type="project" value="UniProtKB-KW"/>
</dbReference>
<evidence type="ECO:0000256" key="9">
    <source>
        <dbReference type="SAM" id="MobiDB-lite"/>
    </source>
</evidence>
<evidence type="ECO:0000256" key="6">
    <source>
        <dbReference type="ARBA" id="ARBA00023125"/>
    </source>
</evidence>
<evidence type="ECO:0000256" key="5">
    <source>
        <dbReference type="ARBA" id="ARBA00023015"/>
    </source>
</evidence>
<dbReference type="InterPro" id="IPR036236">
    <property type="entry name" value="Znf_C2H2_sf"/>
</dbReference>
<evidence type="ECO:0000313" key="12">
    <source>
        <dbReference type="Proteomes" id="UP000241394"/>
    </source>
</evidence>
<dbReference type="OMA" id="FFAGPTM"/>
<keyword evidence="3 8" id="KW-0863">Zinc-finger</keyword>
<evidence type="ECO:0000256" key="3">
    <source>
        <dbReference type="ARBA" id="ARBA00022771"/>
    </source>
</evidence>
<gene>
    <name evidence="11" type="ORF">CEY00_Acc32231</name>
</gene>
<dbReference type="Pfam" id="PF22992">
    <property type="entry name" value="C2CH-4th_BIRD-IDD"/>
    <property type="match status" value="1"/>
</dbReference>
<keyword evidence="2" id="KW-0677">Repeat</keyword>
<comment type="caution">
    <text evidence="11">The sequence shown here is derived from an EMBL/GenBank/DDBJ whole genome shotgun (WGS) entry which is preliminary data.</text>
</comment>
<reference evidence="12" key="2">
    <citation type="journal article" date="2018" name="BMC Genomics">
        <title>A manually annotated Actinidia chinensis var. chinensis (kiwifruit) genome highlights the challenges associated with draft genomes and gene prediction in plants.</title>
        <authorList>
            <person name="Pilkington S.M."/>
            <person name="Crowhurst R."/>
            <person name="Hilario E."/>
            <person name="Nardozza S."/>
            <person name="Fraser L."/>
            <person name="Peng Y."/>
            <person name="Gunaseelan K."/>
            <person name="Simpson R."/>
            <person name="Tahir J."/>
            <person name="Deroles S.C."/>
            <person name="Templeton K."/>
            <person name="Luo Z."/>
            <person name="Davy M."/>
            <person name="Cheng C."/>
            <person name="McNeilage M."/>
            <person name="Scaglione D."/>
            <person name="Liu Y."/>
            <person name="Zhang Q."/>
            <person name="Datson P."/>
            <person name="De Silva N."/>
            <person name="Gardiner S.E."/>
            <person name="Bassett H."/>
            <person name="Chagne D."/>
            <person name="McCallum J."/>
            <person name="Dzierzon H."/>
            <person name="Deng C."/>
            <person name="Wang Y.Y."/>
            <person name="Barron L."/>
            <person name="Manako K."/>
            <person name="Bowen J."/>
            <person name="Foster T.M."/>
            <person name="Erridge Z.A."/>
            <person name="Tiffin H."/>
            <person name="Waite C.N."/>
            <person name="Davies K.M."/>
            <person name="Grierson E.P."/>
            <person name="Laing W.A."/>
            <person name="Kirk R."/>
            <person name="Chen X."/>
            <person name="Wood M."/>
            <person name="Montefiori M."/>
            <person name="Brummell D.A."/>
            <person name="Schwinn K.E."/>
            <person name="Catanach A."/>
            <person name="Fullerton C."/>
            <person name="Li D."/>
            <person name="Meiyalaghan S."/>
            <person name="Nieuwenhuizen N."/>
            <person name="Read N."/>
            <person name="Prakash R."/>
            <person name="Hunter D."/>
            <person name="Zhang H."/>
            <person name="McKenzie M."/>
            <person name="Knabel M."/>
            <person name="Harris A."/>
            <person name="Allan A.C."/>
            <person name="Gleave A."/>
            <person name="Chen A."/>
            <person name="Janssen B.J."/>
            <person name="Plunkett B."/>
            <person name="Ampomah-Dwamena C."/>
            <person name="Voogd C."/>
            <person name="Leif D."/>
            <person name="Lafferty D."/>
            <person name="Souleyre E.J.F."/>
            <person name="Varkonyi-Gasic E."/>
            <person name="Gambi F."/>
            <person name="Hanley J."/>
            <person name="Yao J.L."/>
            <person name="Cheung J."/>
            <person name="David K.M."/>
            <person name="Warren B."/>
            <person name="Marsh K."/>
            <person name="Snowden K.C."/>
            <person name="Lin-Wang K."/>
            <person name="Brian L."/>
            <person name="Martinez-Sanchez M."/>
            <person name="Wang M."/>
            <person name="Ileperuma N."/>
            <person name="Macnee N."/>
            <person name="Campin R."/>
            <person name="McAtee P."/>
            <person name="Drummond R.S.M."/>
            <person name="Espley R.V."/>
            <person name="Ireland H.S."/>
            <person name="Wu R."/>
            <person name="Atkinson R.G."/>
            <person name="Karunairetnam S."/>
            <person name="Bulley S."/>
            <person name="Chunkath S."/>
            <person name="Hanley Z."/>
            <person name="Storey R."/>
            <person name="Thrimawithana A.H."/>
            <person name="Thomson S."/>
            <person name="David C."/>
            <person name="Testolin R."/>
            <person name="Huang H."/>
            <person name="Hellens R.P."/>
            <person name="Schaffer R.J."/>
        </authorList>
    </citation>
    <scope>NUCLEOTIDE SEQUENCE [LARGE SCALE GENOMIC DNA]</scope>
    <source>
        <strain evidence="12">cv. Red5</strain>
    </source>
</reference>
<sequence>MMSGDGFSPIPPPIRGFAQESNPNPNSNSNPTKRKRNLPGTPDPDAEVIALSPKSLMATNRFLCEICNKGFQRDQNLQLHRRGHNLPWKLKQRTSKEIKKKVYICPEKTCVHHDPSRALGDLTGIKKHFSRKHGEKKWKCEKCSKKYAVQSDWKAHSKICGTREYKCDCGTIFSRAFCDALAEESARFTSVPTPNTNFRNELVNGPISSIQAAGNPQFPVAFQLDLVGLEGGQLSMDGLKPRVPMWLDQGNNNSHLNPIGTMANGLPENIFGLSTQANVFGNFSSSAALPRVLKEEGENKGNLSETMSSFYFNNQNNQQEQEATPHMSATALLQKASQMGSTKTSSLFNNSFGLMSSSTPSSSLSRVPSFNSFNQGRSEVHHNLNDQMMINNVPDLAPASTGNAGGLLWGGDMKSSRNLDRSVCGDQSMTRDFLGVGGGDHGGRPLSQQELAKFASLGSAMDLSHHFSGSHS</sequence>
<dbReference type="Pfam" id="PF22995">
    <property type="entry name" value="C2CH-3rd_BIRD-IDD"/>
    <property type="match status" value="1"/>
</dbReference>
<dbReference type="OrthoDB" id="6354171at2759"/>
<dbReference type="PROSITE" id="PS00028">
    <property type="entry name" value="ZINC_FINGER_C2H2_1"/>
    <property type="match status" value="1"/>
</dbReference>
<dbReference type="InParanoid" id="A0A2R6P7I7"/>
<dbReference type="GO" id="GO:0005634">
    <property type="term" value="C:nucleus"/>
    <property type="evidence" value="ECO:0007669"/>
    <property type="project" value="TreeGrafter"/>
</dbReference>
<dbReference type="GO" id="GO:0003700">
    <property type="term" value="F:DNA-binding transcription factor activity"/>
    <property type="evidence" value="ECO:0007669"/>
    <property type="project" value="TreeGrafter"/>
</dbReference>
<dbReference type="FunFam" id="3.30.160.60:FF:000554">
    <property type="entry name" value="protein indeterminate-domain 12-like"/>
    <property type="match status" value="1"/>
</dbReference>
<accession>A0A2R6P7I7</accession>
<dbReference type="Gramene" id="PSR86607">
    <property type="protein sequence ID" value="PSR86607"/>
    <property type="gene ID" value="CEY00_Acc32231"/>
</dbReference>
<dbReference type="Proteomes" id="UP000241394">
    <property type="component" value="Chromosome LG28"/>
</dbReference>
<evidence type="ECO:0000256" key="4">
    <source>
        <dbReference type="ARBA" id="ARBA00022833"/>
    </source>
</evidence>
<keyword evidence="4" id="KW-0862">Zinc</keyword>
<dbReference type="PANTHER" id="PTHR10593:SF187">
    <property type="entry name" value="C2H2-TYPE DOMAIN-CONTAINING PROTEIN"/>
    <property type="match status" value="1"/>
</dbReference>
<dbReference type="SMART" id="SM00355">
    <property type="entry name" value="ZnF_C2H2"/>
    <property type="match status" value="3"/>
</dbReference>
<feature type="domain" description="C2H2-type" evidence="10">
    <location>
        <begin position="62"/>
        <end position="84"/>
    </location>
</feature>
<dbReference type="InterPro" id="IPR055187">
    <property type="entry name" value="C2CH-3rd_BIRD-IDD"/>
</dbReference>
<dbReference type="InterPro" id="IPR031140">
    <property type="entry name" value="IDD1-16"/>
</dbReference>
<evidence type="ECO:0000256" key="8">
    <source>
        <dbReference type="PROSITE-ProRule" id="PRU00042"/>
    </source>
</evidence>
<protein>
    <submittedName>
        <fullName evidence="11">Protein indeterminate-domain like</fullName>
    </submittedName>
</protein>
<proteinExistence type="predicted"/>
<dbReference type="AlphaFoldDB" id="A0A2R6P7I7"/>
<feature type="compositionally biased region" description="Low complexity" evidence="9">
    <location>
        <begin position="21"/>
        <end position="31"/>
    </location>
</feature>
<dbReference type="STRING" id="1590841.A0A2R6P7I7"/>
<reference evidence="11 12" key="1">
    <citation type="submission" date="2017-07" db="EMBL/GenBank/DDBJ databases">
        <title>An improved, manually edited Actinidia chinensis var. chinensis (kiwifruit) genome highlights the challenges associated with draft genomes and gene prediction in plants.</title>
        <authorList>
            <person name="Pilkington S."/>
            <person name="Crowhurst R."/>
            <person name="Hilario E."/>
            <person name="Nardozza S."/>
            <person name="Fraser L."/>
            <person name="Peng Y."/>
            <person name="Gunaseelan K."/>
            <person name="Simpson R."/>
            <person name="Tahir J."/>
            <person name="Deroles S."/>
            <person name="Templeton K."/>
            <person name="Luo Z."/>
            <person name="Davy M."/>
            <person name="Cheng C."/>
            <person name="Mcneilage M."/>
            <person name="Scaglione D."/>
            <person name="Liu Y."/>
            <person name="Zhang Q."/>
            <person name="Datson P."/>
            <person name="De Silva N."/>
            <person name="Gardiner S."/>
            <person name="Bassett H."/>
            <person name="Chagne D."/>
            <person name="Mccallum J."/>
            <person name="Dzierzon H."/>
            <person name="Deng C."/>
            <person name="Wang Y.-Y."/>
            <person name="Barron N."/>
            <person name="Manako K."/>
            <person name="Bowen J."/>
            <person name="Foster T."/>
            <person name="Erridge Z."/>
            <person name="Tiffin H."/>
            <person name="Waite C."/>
            <person name="Davies K."/>
            <person name="Grierson E."/>
            <person name="Laing W."/>
            <person name="Kirk R."/>
            <person name="Chen X."/>
            <person name="Wood M."/>
            <person name="Montefiori M."/>
            <person name="Brummell D."/>
            <person name="Schwinn K."/>
            <person name="Catanach A."/>
            <person name="Fullerton C."/>
            <person name="Li D."/>
            <person name="Meiyalaghan S."/>
            <person name="Nieuwenhuizen N."/>
            <person name="Read N."/>
            <person name="Prakash R."/>
            <person name="Hunter D."/>
            <person name="Zhang H."/>
            <person name="Mckenzie M."/>
            <person name="Knabel M."/>
            <person name="Harris A."/>
            <person name="Allan A."/>
            <person name="Chen A."/>
            <person name="Janssen B."/>
            <person name="Plunkett B."/>
            <person name="Dwamena C."/>
            <person name="Voogd C."/>
            <person name="Leif D."/>
            <person name="Lafferty D."/>
            <person name="Souleyre E."/>
            <person name="Varkonyi-Gasic E."/>
            <person name="Gambi F."/>
            <person name="Hanley J."/>
            <person name="Yao J.-L."/>
            <person name="Cheung J."/>
            <person name="David K."/>
            <person name="Warren B."/>
            <person name="Marsh K."/>
            <person name="Snowden K."/>
            <person name="Lin-Wang K."/>
            <person name="Brian L."/>
            <person name="Martinez-Sanchez M."/>
            <person name="Wang M."/>
            <person name="Ileperuma N."/>
            <person name="Macnee N."/>
            <person name="Campin R."/>
            <person name="Mcatee P."/>
            <person name="Drummond R."/>
            <person name="Espley R."/>
            <person name="Ireland H."/>
            <person name="Wu R."/>
            <person name="Atkinson R."/>
            <person name="Karunairetnam S."/>
            <person name="Bulley S."/>
            <person name="Chunkath S."/>
            <person name="Hanley Z."/>
            <person name="Storey R."/>
            <person name="Thrimawithana A."/>
            <person name="Thomson S."/>
            <person name="David C."/>
            <person name="Testolin R."/>
        </authorList>
    </citation>
    <scope>NUCLEOTIDE SEQUENCE [LARGE SCALE GENOMIC DNA]</scope>
    <source>
        <strain evidence="12">cv. Red5</strain>
        <tissue evidence="11">Young leaf</tissue>
    </source>
</reference>
<dbReference type="SUPFAM" id="SSF57667">
    <property type="entry name" value="beta-beta-alpha zinc fingers"/>
    <property type="match status" value="1"/>
</dbReference>
<evidence type="ECO:0000256" key="7">
    <source>
        <dbReference type="ARBA" id="ARBA00023163"/>
    </source>
</evidence>
<dbReference type="InterPro" id="IPR013087">
    <property type="entry name" value="Znf_C2H2_type"/>
</dbReference>
<keyword evidence="1" id="KW-0479">Metal-binding</keyword>
<keyword evidence="7" id="KW-0804">Transcription</keyword>
<dbReference type="PANTHER" id="PTHR10593">
    <property type="entry name" value="SERINE/THREONINE-PROTEIN KINASE RIO"/>
    <property type="match status" value="1"/>
</dbReference>
<keyword evidence="12" id="KW-1185">Reference proteome</keyword>
<feature type="region of interest" description="Disordered" evidence="9">
    <location>
        <begin position="1"/>
        <end position="46"/>
    </location>
</feature>
<evidence type="ECO:0000256" key="1">
    <source>
        <dbReference type="ARBA" id="ARBA00022723"/>
    </source>
</evidence>